<keyword evidence="1" id="KW-0472">Membrane</keyword>
<evidence type="ECO:0000313" key="3">
    <source>
        <dbReference type="Proteomes" id="UP001152447"/>
    </source>
</evidence>
<feature type="transmembrane region" description="Helical" evidence="1">
    <location>
        <begin position="37"/>
        <end position="57"/>
    </location>
</feature>
<keyword evidence="1" id="KW-1133">Transmembrane helix</keyword>
<organism evidence="2 3">
    <name type="scientific">Pseudoalteromonas haloplanktis</name>
    <name type="common">Alteromonas haloplanktis</name>
    <dbReference type="NCBI Taxonomy" id="228"/>
    <lineage>
        <taxon>Bacteria</taxon>
        <taxon>Pseudomonadati</taxon>
        <taxon>Pseudomonadota</taxon>
        <taxon>Gammaproteobacteria</taxon>
        <taxon>Alteromonadales</taxon>
        <taxon>Pseudoalteromonadaceae</taxon>
        <taxon>Pseudoalteromonas</taxon>
    </lineage>
</organism>
<dbReference type="AlphaFoldDB" id="A0A9W4R2L0"/>
<reference evidence="2" key="1">
    <citation type="submission" date="2022-07" db="EMBL/GenBank/DDBJ databases">
        <authorList>
            <person name="Criscuolo A."/>
        </authorList>
    </citation>
    <scope>NUCLEOTIDE SEQUENCE</scope>
    <source>
        <strain evidence="2">CIP103197</strain>
    </source>
</reference>
<gene>
    <name evidence="2" type="ORF">PSEHALCIP103_03061</name>
</gene>
<protein>
    <submittedName>
        <fullName evidence="2">Uncharacterized protein</fullName>
    </submittedName>
</protein>
<comment type="caution">
    <text evidence="2">The sequence shown here is derived from an EMBL/GenBank/DDBJ whole genome shotgun (WGS) entry which is preliminary data.</text>
</comment>
<dbReference type="InterPro" id="IPR046168">
    <property type="entry name" value="DUF6170"/>
</dbReference>
<dbReference type="RefSeq" id="WP_024602042.1">
    <property type="nucleotide sequence ID" value="NZ_CAMAPB010000053.1"/>
</dbReference>
<dbReference type="EMBL" id="CAMAPB010000053">
    <property type="protein sequence ID" value="CAH9064122.1"/>
    <property type="molecule type" value="Genomic_DNA"/>
</dbReference>
<proteinExistence type="predicted"/>
<dbReference type="Pfam" id="PF19667">
    <property type="entry name" value="DUF6170"/>
    <property type="match status" value="1"/>
</dbReference>
<name>A0A9W4R2L0_PSEHA</name>
<keyword evidence="1" id="KW-0812">Transmembrane</keyword>
<accession>A0A9W4R2L0</accession>
<evidence type="ECO:0000256" key="1">
    <source>
        <dbReference type="SAM" id="Phobius"/>
    </source>
</evidence>
<sequence>MFTFFSSHVDELKHLKVRQRQTVIAISLSMLSPSDRVLMRIVKLMLLSPFFLIFTLFEGWLLVPFLIVAGLSYPLLTAPVDVNFAKKHLGAALKQFDQGA</sequence>
<evidence type="ECO:0000313" key="2">
    <source>
        <dbReference type="EMBL" id="CAH9064122.1"/>
    </source>
</evidence>
<keyword evidence="3" id="KW-1185">Reference proteome</keyword>
<dbReference type="Proteomes" id="UP001152447">
    <property type="component" value="Unassembled WGS sequence"/>
</dbReference>